<dbReference type="GO" id="GO:0003677">
    <property type="term" value="F:DNA binding"/>
    <property type="evidence" value="ECO:0007669"/>
    <property type="project" value="InterPro"/>
</dbReference>
<dbReference type="AlphaFoldDB" id="A0A857LSP3"/>
<name>A0A857LSP3_9ACTN</name>
<dbReference type="EMBL" id="CP045810">
    <property type="protein sequence ID" value="QHN41237.1"/>
    <property type="molecule type" value="Genomic_DNA"/>
</dbReference>
<sequence>MIERFRTALKAARVKKGLSARQLSEATGGVVTRATIANWESGRKEGVDIQELAALAKALDVPALSLLYPLDGMTPEEAQEAIDFSGYDTAYCVLYRWSDVQLLASLSPTPPNLASELRQVITDAAREGWDIQ</sequence>
<accession>A0A857LSP3</accession>
<evidence type="ECO:0000313" key="1">
    <source>
        <dbReference type="EMBL" id="QHN41237.1"/>
    </source>
</evidence>
<dbReference type="InterPro" id="IPR010982">
    <property type="entry name" value="Lambda_DNA-bd_dom_sf"/>
</dbReference>
<dbReference type="PROSITE" id="PS50943">
    <property type="entry name" value="HTH_CROC1"/>
    <property type="match status" value="1"/>
</dbReference>
<gene>
    <name evidence="1" type="ORF">GII30_20545</name>
</gene>
<dbReference type="CDD" id="cd00093">
    <property type="entry name" value="HTH_XRE"/>
    <property type="match status" value="1"/>
</dbReference>
<proteinExistence type="predicted"/>
<protein>
    <submittedName>
        <fullName evidence="1">Helix-turn-helix domain-containing protein</fullName>
    </submittedName>
</protein>
<dbReference type="SUPFAM" id="SSF47413">
    <property type="entry name" value="lambda repressor-like DNA-binding domains"/>
    <property type="match status" value="1"/>
</dbReference>
<organism evidence="1">
    <name type="scientific">Gordonia amarae</name>
    <dbReference type="NCBI Taxonomy" id="36821"/>
    <lineage>
        <taxon>Bacteria</taxon>
        <taxon>Bacillati</taxon>
        <taxon>Actinomycetota</taxon>
        <taxon>Actinomycetes</taxon>
        <taxon>Mycobacteriales</taxon>
        <taxon>Gordoniaceae</taxon>
        <taxon>Gordonia</taxon>
    </lineage>
</organism>
<dbReference type="InterPro" id="IPR001387">
    <property type="entry name" value="Cro/C1-type_HTH"/>
</dbReference>
<reference evidence="1" key="1">
    <citation type="journal article" date="2021" name="Nat. Microbiol.">
        <title>Cocultivation of an ultrasmall environmental parasitic bacterium with lytic ability against bacteria associated with wastewater foams.</title>
        <authorList>
            <person name="Batinovic S."/>
            <person name="Rose J.J.A."/>
            <person name="Ratcliffe J."/>
            <person name="Seviour R.J."/>
            <person name="Petrovski S."/>
        </authorList>
    </citation>
    <scope>NUCLEOTIDE SEQUENCE</scope>
    <source>
        <strain evidence="1">CON44</strain>
    </source>
</reference>
<dbReference type="RefSeq" id="WP_005190218.1">
    <property type="nucleotide sequence ID" value="NZ_CP045808.1"/>
</dbReference>
<dbReference type="Gene3D" id="1.10.260.40">
    <property type="entry name" value="lambda repressor-like DNA-binding domains"/>
    <property type="match status" value="1"/>
</dbReference>
<dbReference type="SMART" id="SM00530">
    <property type="entry name" value="HTH_XRE"/>
    <property type="match status" value="1"/>
</dbReference>
<dbReference type="Pfam" id="PF01381">
    <property type="entry name" value="HTH_3"/>
    <property type="match status" value="1"/>
</dbReference>